<dbReference type="AlphaFoldDB" id="A0A915NF84"/>
<dbReference type="SUPFAM" id="SSF52091">
    <property type="entry name" value="SpoIIaa-like"/>
    <property type="match status" value="1"/>
</dbReference>
<dbReference type="WBParaSite" id="scf7180000416168.g119">
    <property type="protein sequence ID" value="scf7180000416168.g119"/>
    <property type="gene ID" value="scf7180000416168.g119"/>
</dbReference>
<evidence type="ECO:0000256" key="2">
    <source>
        <dbReference type="ARBA" id="ARBA00022692"/>
    </source>
</evidence>
<keyword evidence="3 5" id="KW-1133">Transmembrane helix</keyword>
<feature type="transmembrane region" description="Helical" evidence="5">
    <location>
        <begin position="390"/>
        <end position="411"/>
    </location>
</feature>
<dbReference type="InterPro" id="IPR001902">
    <property type="entry name" value="SLC26A/SulP_fam"/>
</dbReference>
<feature type="transmembrane region" description="Helical" evidence="5">
    <location>
        <begin position="331"/>
        <end position="354"/>
    </location>
</feature>
<reference evidence="9" key="1">
    <citation type="submission" date="2022-11" db="UniProtKB">
        <authorList>
            <consortium name="WormBaseParasite"/>
        </authorList>
    </citation>
    <scope>IDENTIFICATION</scope>
</reference>
<dbReference type="Proteomes" id="UP000887560">
    <property type="component" value="Unplaced"/>
</dbReference>
<dbReference type="CDD" id="cd07042">
    <property type="entry name" value="STAS_SulP_like_sulfate_transporter"/>
    <property type="match status" value="1"/>
</dbReference>
<dbReference type="InterPro" id="IPR036513">
    <property type="entry name" value="STAS_dom_sf"/>
</dbReference>
<keyword evidence="4 5" id="KW-0472">Membrane</keyword>
<feature type="transmembrane region" description="Helical" evidence="5">
    <location>
        <begin position="160"/>
        <end position="182"/>
    </location>
</feature>
<feature type="transmembrane region" description="Helical" evidence="5">
    <location>
        <begin position="238"/>
        <end position="258"/>
    </location>
</feature>
<feature type="transmembrane region" description="Helical" evidence="5">
    <location>
        <begin position="300"/>
        <end position="319"/>
    </location>
</feature>
<evidence type="ECO:0000256" key="4">
    <source>
        <dbReference type="ARBA" id="ARBA00023136"/>
    </source>
</evidence>
<evidence type="ECO:0000313" key="9">
    <source>
        <dbReference type="WBParaSite" id="scf7180000416168.g119"/>
    </source>
</evidence>
<dbReference type="InterPro" id="IPR011547">
    <property type="entry name" value="SLC26A/SulP_dom"/>
</dbReference>
<evidence type="ECO:0000313" key="8">
    <source>
        <dbReference type="Proteomes" id="UP000887560"/>
    </source>
</evidence>
<dbReference type="Gene3D" id="3.30.750.24">
    <property type="entry name" value="STAS domain"/>
    <property type="match status" value="1"/>
</dbReference>
<keyword evidence="8" id="KW-1185">Reference proteome</keyword>
<protein>
    <submittedName>
        <fullName evidence="9">STAS domain-containing protein</fullName>
    </submittedName>
</protein>
<dbReference type="GO" id="GO:0055085">
    <property type="term" value="P:transmembrane transport"/>
    <property type="evidence" value="ECO:0007669"/>
    <property type="project" value="InterPro"/>
</dbReference>
<dbReference type="PROSITE" id="PS50801">
    <property type="entry name" value="STAS"/>
    <property type="match status" value="1"/>
</dbReference>
<proteinExistence type="predicted"/>
<dbReference type="Pfam" id="PF01740">
    <property type="entry name" value="STAS"/>
    <property type="match status" value="1"/>
</dbReference>
<feature type="transmembrane region" description="Helical" evidence="5">
    <location>
        <begin position="194"/>
        <end position="218"/>
    </location>
</feature>
<sequence length="580" mass="65510">MLFGHSRHNSLGAFAILSLITRAAIEKVDQILINDRNGGASSVYDYSTISPLPTSDDNETIRIMNSTFFDGEDQLLIDEVINKYTFESKNPFESTLNTSSIIAELNISSSDENIIDNNNHNNPLLSDPIQLSVPKLLQNNTNITVGEIGKRLSEIKPIHIATLILFLGGIFQVIMGIFRLDFLSCYFSEQVMTGFVLGGCVHVFFSQLGDLLGIQHLLPPRSGRGYLYNRVFDIIDHLKFTNIQTMIISICSIFFLLFTQQIFEPWLADAFEFPIPYELLLVIIGITATNFGDLSNRHNITVVGNIPTNIAVTAVAIHLTVIRIVENKYHYVINSCQMTTFFSTLSLLTVILYIGPALEYLPKCILASIIIVSACTSLNKFGELRQLWPLFKIDFAIFIVSFLLTVCYDMAEGLTLSALFSAFTIVFRDQWPKWHFLTHDEELNEYKEAERKQQFLQHQIAAGGHAFIIRYDAPLIFTSVHKFNKVLIQSAKKRKIQLNLCRTYSATEKLVLANYENTLIIDCSGFPYVDFLGLQTLKKVYKDFSAQNVVVKFAAPKGLNNFINCIDLVLNFTEDTVTFV</sequence>
<evidence type="ECO:0000256" key="6">
    <source>
        <dbReference type="SAM" id="SignalP"/>
    </source>
</evidence>
<organism evidence="8 9">
    <name type="scientific">Meloidogyne floridensis</name>
    <dbReference type="NCBI Taxonomy" id="298350"/>
    <lineage>
        <taxon>Eukaryota</taxon>
        <taxon>Metazoa</taxon>
        <taxon>Ecdysozoa</taxon>
        <taxon>Nematoda</taxon>
        <taxon>Chromadorea</taxon>
        <taxon>Rhabditida</taxon>
        <taxon>Tylenchina</taxon>
        <taxon>Tylenchomorpha</taxon>
        <taxon>Tylenchoidea</taxon>
        <taxon>Meloidogynidae</taxon>
        <taxon>Meloidogyninae</taxon>
        <taxon>Meloidogyne</taxon>
    </lineage>
</organism>
<keyword evidence="2 5" id="KW-0812">Transmembrane</keyword>
<name>A0A915NF84_9BILA</name>
<feature type="transmembrane region" description="Helical" evidence="5">
    <location>
        <begin position="360"/>
        <end position="378"/>
    </location>
</feature>
<evidence type="ECO:0000259" key="7">
    <source>
        <dbReference type="PROSITE" id="PS50801"/>
    </source>
</evidence>
<dbReference type="Pfam" id="PF00916">
    <property type="entry name" value="Sulfate_transp"/>
    <property type="match status" value="2"/>
</dbReference>
<accession>A0A915NF84</accession>
<evidence type="ECO:0000256" key="3">
    <source>
        <dbReference type="ARBA" id="ARBA00022989"/>
    </source>
</evidence>
<evidence type="ECO:0000256" key="5">
    <source>
        <dbReference type="SAM" id="Phobius"/>
    </source>
</evidence>
<feature type="transmembrane region" description="Helical" evidence="5">
    <location>
        <begin position="270"/>
        <end position="288"/>
    </location>
</feature>
<feature type="domain" description="STAS" evidence="7">
    <location>
        <begin position="468"/>
        <end position="557"/>
    </location>
</feature>
<dbReference type="PANTHER" id="PTHR11814">
    <property type="entry name" value="SULFATE TRANSPORTER"/>
    <property type="match status" value="1"/>
</dbReference>
<dbReference type="InterPro" id="IPR002645">
    <property type="entry name" value="STAS_dom"/>
</dbReference>
<keyword evidence="6" id="KW-0732">Signal</keyword>
<feature type="signal peptide" evidence="6">
    <location>
        <begin position="1"/>
        <end position="25"/>
    </location>
</feature>
<evidence type="ECO:0000256" key="1">
    <source>
        <dbReference type="ARBA" id="ARBA00004141"/>
    </source>
</evidence>
<feature type="chain" id="PRO_5037990097" evidence="6">
    <location>
        <begin position="26"/>
        <end position="580"/>
    </location>
</feature>
<dbReference type="GO" id="GO:0016020">
    <property type="term" value="C:membrane"/>
    <property type="evidence" value="ECO:0007669"/>
    <property type="project" value="UniProtKB-SubCell"/>
</dbReference>
<comment type="subcellular location">
    <subcellularLocation>
        <location evidence="1">Membrane</location>
        <topology evidence="1">Multi-pass membrane protein</topology>
    </subcellularLocation>
</comment>